<dbReference type="Proteomes" id="UP001157353">
    <property type="component" value="Unassembled WGS sequence"/>
</dbReference>
<keyword evidence="2" id="KW-1185">Reference proteome</keyword>
<protein>
    <submittedName>
        <fullName evidence="1">Uncharacterized protein</fullName>
    </submittedName>
</protein>
<organism evidence="1 2">
    <name type="scientific">Psychromonas marina</name>
    <dbReference type="NCBI Taxonomy" id="88364"/>
    <lineage>
        <taxon>Bacteria</taxon>
        <taxon>Pseudomonadati</taxon>
        <taxon>Pseudomonadota</taxon>
        <taxon>Gammaproteobacteria</taxon>
        <taxon>Alteromonadales</taxon>
        <taxon>Psychromonadaceae</taxon>
        <taxon>Psychromonas</taxon>
    </lineage>
</organism>
<sequence length="96" mass="11402">MVLPENNTKNPFNYRKYSLQQNTTGIRLNQTNFKKTNNVMHRSFLISKAVNDKNTNKNHIHREMNTFKWRRQNDTTALLFSTNGIELEVNTTHKHL</sequence>
<accession>A0ABQ6DW43</accession>
<name>A0ABQ6DW43_9GAMM</name>
<comment type="caution">
    <text evidence="1">The sequence shown here is derived from an EMBL/GenBank/DDBJ whole genome shotgun (WGS) entry which is preliminary data.</text>
</comment>
<evidence type="ECO:0000313" key="1">
    <source>
        <dbReference type="EMBL" id="GLS89243.1"/>
    </source>
</evidence>
<proteinExistence type="predicted"/>
<evidence type="ECO:0000313" key="2">
    <source>
        <dbReference type="Proteomes" id="UP001157353"/>
    </source>
</evidence>
<gene>
    <name evidence="1" type="ORF">GCM10007916_03100</name>
</gene>
<dbReference type="EMBL" id="BSPQ01000001">
    <property type="protein sequence ID" value="GLS89243.1"/>
    <property type="molecule type" value="Genomic_DNA"/>
</dbReference>
<reference evidence="2" key="1">
    <citation type="journal article" date="2019" name="Int. J. Syst. Evol. Microbiol.">
        <title>The Global Catalogue of Microorganisms (GCM) 10K type strain sequencing project: providing services to taxonomists for standard genome sequencing and annotation.</title>
        <authorList>
            <consortium name="The Broad Institute Genomics Platform"/>
            <consortium name="The Broad Institute Genome Sequencing Center for Infectious Disease"/>
            <person name="Wu L."/>
            <person name="Ma J."/>
        </authorList>
    </citation>
    <scope>NUCLEOTIDE SEQUENCE [LARGE SCALE GENOMIC DNA]</scope>
    <source>
        <strain evidence="2">NBRC 103166</strain>
    </source>
</reference>